<comment type="caution">
    <text evidence="2">The sequence shown here is derived from an EMBL/GenBank/DDBJ whole genome shotgun (WGS) entry which is preliminary data.</text>
</comment>
<evidence type="ECO:0000313" key="2">
    <source>
        <dbReference type="EMBL" id="KAG7297731.1"/>
    </source>
</evidence>
<sequence>MDQLELIASNDIGLLGARRPRLQEAASGTICNCGPQTPGWSLVGVGNEAGVPSVGGRGGRGERTGSHAARKSRAVMTRRHLRWSRLIAQTPPLIALTLSHHFTVVLYKES</sequence>
<keyword evidence="3" id="KW-1185">Reference proteome</keyword>
<feature type="region of interest" description="Disordered" evidence="1">
    <location>
        <begin position="51"/>
        <end position="73"/>
    </location>
</feature>
<evidence type="ECO:0000313" key="3">
    <source>
        <dbReference type="Proteomes" id="UP000823941"/>
    </source>
</evidence>
<proteinExistence type="predicted"/>
<evidence type="ECO:0000256" key="1">
    <source>
        <dbReference type="SAM" id="MobiDB-lite"/>
    </source>
</evidence>
<name>A0ABQ7PXM0_PLUXY</name>
<reference evidence="2 3" key="1">
    <citation type="submission" date="2021-06" db="EMBL/GenBank/DDBJ databases">
        <title>A haploid diamondback moth (Plutella xylostella L.) genome assembly resolves 31 chromosomes and identifies a diamide resistance mutation.</title>
        <authorList>
            <person name="Ward C.M."/>
            <person name="Perry K.D."/>
            <person name="Baker G."/>
            <person name="Powis K."/>
            <person name="Heckel D.G."/>
            <person name="Baxter S.W."/>
        </authorList>
    </citation>
    <scope>NUCLEOTIDE SEQUENCE [LARGE SCALE GENOMIC DNA]</scope>
    <source>
        <strain evidence="2 3">LV</strain>
        <tissue evidence="2">Single pupa</tissue>
    </source>
</reference>
<organism evidence="2 3">
    <name type="scientific">Plutella xylostella</name>
    <name type="common">Diamondback moth</name>
    <name type="synonym">Plutella maculipennis</name>
    <dbReference type="NCBI Taxonomy" id="51655"/>
    <lineage>
        <taxon>Eukaryota</taxon>
        <taxon>Metazoa</taxon>
        <taxon>Ecdysozoa</taxon>
        <taxon>Arthropoda</taxon>
        <taxon>Hexapoda</taxon>
        <taxon>Insecta</taxon>
        <taxon>Pterygota</taxon>
        <taxon>Neoptera</taxon>
        <taxon>Endopterygota</taxon>
        <taxon>Lepidoptera</taxon>
        <taxon>Glossata</taxon>
        <taxon>Ditrysia</taxon>
        <taxon>Yponomeutoidea</taxon>
        <taxon>Plutellidae</taxon>
        <taxon>Plutella</taxon>
    </lineage>
</organism>
<protein>
    <submittedName>
        <fullName evidence="2">Uncharacterized protein</fullName>
    </submittedName>
</protein>
<dbReference type="Proteomes" id="UP000823941">
    <property type="component" value="Chromosome 25"/>
</dbReference>
<accession>A0ABQ7PXM0</accession>
<gene>
    <name evidence="2" type="ORF">JYU34_018449</name>
</gene>
<dbReference type="EMBL" id="JAHIBW010000025">
    <property type="protein sequence ID" value="KAG7297731.1"/>
    <property type="molecule type" value="Genomic_DNA"/>
</dbReference>